<evidence type="ECO:0000256" key="3">
    <source>
        <dbReference type="ARBA" id="ARBA00023125"/>
    </source>
</evidence>
<evidence type="ECO:0000313" key="7">
    <source>
        <dbReference type="Proteomes" id="UP001592530"/>
    </source>
</evidence>
<sequence>MLDVRRIRLLRDLSVHGTVTATAEAACLSGPAVSQQLAALEKEAGVPLLEKQGRVLRLTAAGRLLVEHAEVILGSLAAAEADLLALRADGGGRSLVRIAAFPSAARVLLPLLWRELAAGSAEAPAPAQAPAPRLHLTEAEPDRAVQALRHGDADLAVVHAYSLLPRDLPPGCEQHRLLDDPVLLAVPAGAADRLRLSPGQAADLRRLAGEDWLLPGPETSCHELAQRACGAAGFVPRKVALASDFSVLTALVGAGAGVALVPRLALPADTTGVSLHPLTEPVTRTVSALTRTGEARQPQLKRAVELLHTVSARHRHPGE</sequence>
<comment type="caution">
    <text evidence="6">The sequence shown here is derived from an EMBL/GenBank/DDBJ whole genome shotgun (WGS) entry which is preliminary data.</text>
</comment>
<evidence type="ECO:0000313" key="6">
    <source>
        <dbReference type="EMBL" id="MFC1433696.1"/>
    </source>
</evidence>
<dbReference type="Proteomes" id="UP001592530">
    <property type="component" value="Unassembled WGS sequence"/>
</dbReference>
<dbReference type="InterPro" id="IPR005119">
    <property type="entry name" value="LysR_subst-bd"/>
</dbReference>
<name>A0ABV6X607_9ACTN</name>
<dbReference type="InterPro" id="IPR036390">
    <property type="entry name" value="WH_DNA-bd_sf"/>
</dbReference>
<dbReference type="PANTHER" id="PTHR30346:SF29">
    <property type="entry name" value="LYSR SUBSTRATE-BINDING"/>
    <property type="match status" value="1"/>
</dbReference>
<keyword evidence="3" id="KW-0238">DNA-binding</keyword>
<reference evidence="6 7" key="1">
    <citation type="submission" date="2024-09" db="EMBL/GenBank/DDBJ databases">
        <authorList>
            <person name="Lee S.D."/>
        </authorList>
    </citation>
    <scope>NUCLEOTIDE SEQUENCE [LARGE SCALE GENOMIC DNA]</scope>
    <source>
        <strain evidence="6 7">N1-3</strain>
    </source>
</reference>
<evidence type="ECO:0000256" key="2">
    <source>
        <dbReference type="ARBA" id="ARBA00023015"/>
    </source>
</evidence>
<dbReference type="RefSeq" id="WP_380555861.1">
    <property type="nucleotide sequence ID" value="NZ_JBHEZY010000010.1"/>
</dbReference>
<accession>A0ABV6X607</accession>
<dbReference type="SUPFAM" id="SSF53850">
    <property type="entry name" value="Periplasmic binding protein-like II"/>
    <property type="match status" value="1"/>
</dbReference>
<dbReference type="PANTHER" id="PTHR30346">
    <property type="entry name" value="TRANSCRIPTIONAL DUAL REGULATOR HCAR-RELATED"/>
    <property type="match status" value="1"/>
</dbReference>
<proteinExistence type="inferred from homology"/>
<organism evidence="6 7">
    <name type="scientific">Streptacidiphilus alkalitolerans</name>
    <dbReference type="NCBI Taxonomy" id="3342712"/>
    <lineage>
        <taxon>Bacteria</taxon>
        <taxon>Bacillati</taxon>
        <taxon>Actinomycetota</taxon>
        <taxon>Actinomycetes</taxon>
        <taxon>Kitasatosporales</taxon>
        <taxon>Streptomycetaceae</taxon>
        <taxon>Streptacidiphilus</taxon>
    </lineage>
</organism>
<evidence type="ECO:0000256" key="1">
    <source>
        <dbReference type="ARBA" id="ARBA00009437"/>
    </source>
</evidence>
<dbReference type="Pfam" id="PF00126">
    <property type="entry name" value="HTH_1"/>
    <property type="match status" value="1"/>
</dbReference>
<protein>
    <submittedName>
        <fullName evidence="6">LysR family transcriptional regulator</fullName>
    </submittedName>
</protein>
<dbReference type="CDD" id="cd08423">
    <property type="entry name" value="PBP2_LTTR_like_6"/>
    <property type="match status" value="1"/>
</dbReference>
<comment type="similarity">
    <text evidence="1">Belongs to the LysR transcriptional regulatory family.</text>
</comment>
<evidence type="ECO:0000256" key="4">
    <source>
        <dbReference type="ARBA" id="ARBA00023163"/>
    </source>
</evidence>
<dbReference type="InterPro" id="IPR000847">
    <property type="entry name" value="LysR_HTH_N"/>
</dbReference>
<dbReference type="Gene3D" id="3.40.190.10">
    <property type="entry name" value="Periplasmic binding protein-like II"/>
    <property type="match status" value="2"/>
</dbReference>
<keyword evidence="2" id="KW-0805">Transcription regulation</keyword>
<feature type="domain" description="HTH lysR-type" evidence="5">
    <location>
        <begin position="2"/>
        <end position="59"/>
    </location>
</feature>
<dbReference type="Pfam" id="PF03466">
    <property type="entry name" value="LysR_substrate"/>
    <property type="match status" value="1"/>
</dbReference>
<evidence type="ECO:0000259" key="5">
    <source>
        <dbReference type="PROSITE" id="PS50931"/>
    </source>
</evidence>
<dbReference type="Gene3D" id="1.10.10.10">
    <property type="entry name" value="Winged helix-like DNA-binding domain superfamily/Winged helix DNA-binding domain"/>
    <property type="match status" value="1"/>
</dbReference>
<keyword evidence="4" id="KW-0804">Transcription</keyword>
<dbReference type="EMBL" id="JBHEZY010000010">
    <property type="protein sequence ID" value="MFC1433696.1"/>
    <property type="molecule type" value="Genomic_DNA"/>
</dbReference>
<gene>
    <name evidence="6" type="ORF">ACEZDB_23895</name>
</gene>
<dbReference type="InterPro" id="IPR036388">
    <property type="entry name" value="WH-like_DNA-bd_sf"/>
</dbReference>
<dbReference type="SUPFAM" id="SSF46785">
    <property type="entry name" value="Winged helix' DNA-binding domain"/>
    <property type="match status" value="1"/>
</dbReference>
<dbReference type="PROSITE" id="PS50931">
    <property type="entry name" value="HTH_LYSR"/>
    <property type="match status" value="1"/>
</dbReference>